<dbReference type="InterPro" id="IPR028082">
    <property type="entry name" value="Peripla_BP_I"/>
</dbReference>
<keyword evidence="4" id="KW-0804">Transcription</keyword>
<accession>A0ABZ2BKD6</accession>
<keyword evidence="6" id="KW-0614">Plasmid</keyword>
<dbReference type="PANTHER" id="PTHR30146">
    <property type="entry name" value="LACI-RELATED TRANSCRIPTIONAL REPRESSOR"/>
    <property type="match status" value="1"/>
</dbReference>
<sequence>MKGIRRLAQHLDISIGTVSRALNGKPDVNDETRKRVLEAAAELGYVPNQSGRSLRQGTTNIIGFMIQTGTEITGQGDIFFMSVFDGVQAVFARHKLDLVALLCSSQEDPNDYLRRVVARGFADGLILSATQRNDPRIEFLAERNIPFVTLGRSLTDAGQPWLDLDFEGMAQASIDRLVARGHRRIAITRPHDDINLGYIFVDRCRRALAAHGLTLEEDLIFRSTPNEAGGYQIARDLLALDEPPTAIVLINETIAIGFYQALSEAGVKPGRDIAVIGRYSPHAHFLSPPLTCFRLSLRDLGIALAETLLSAMPAFKDHYPDAPANKVWPMELVEGESDAFLVPQR</sequence>
<evidence type="ECO:0000256" key="2">
    <source>
        <dbReference type="ARBA" id="ARBA00023015"/>
    </source>
</evidence>
<dbReference type="SUPFAM" id="SSF47413">
    <property type="entry name" value="lambda repressor-like DNA-binding domains"/>
    <property type="match status" value="1"/>
</dbReference>
<geneLocation type="plasmid" evidence="6 7">
    <name>pSchITTGS70d</name>
</geneLocation>
<keyword evidence="7" id="KW-1185">Reference proteome</keyword>
<dbReference type="RefSeq" id="WP_331376933.1">
    <property type="nucleotide sequence ID" value="NZ_CP133152.1"/>
</dbReference>
<gene>
    <name evidence="6" type="ORF">RB548_27590</name>
</gene>
<dbReference type="EMBL" id="CP133152">
    <property type="protein sequence ID" value="WVT07925.1"/>
    <property type="molecule type" value="Genomic_DNA"/>
</dbReference>
<dbReference type="InterPro" id="IPR010982">
    <property type="entry name" value="Lambda_DNA-bd_dom_sf"/>
</dbReference>
<dbReference type="InterPro" id="IPR000843">
    <property type="entry name" value="HTH_LacI"/>
</dbReference>
<organism evidence="6 7">
    <name type="scientific">Sinorhizobium chiapasense</name>
    <dbReference type="NCBI Taxonomy" id="501572"/>
    <lineage>
        <taxon>Bacteria</taxon>
        <taxon>Pseudomonadati</taxon>
        <taxon>Pseudomonadota</taxon>
        <taxon>Alphaproteobacteria</taxon>
        <taxon>Hyphomicrobiales</taxon>
        <taxon>Rhizobiaceae</taxon>
        <taxon>Sinorhizobium/Ensifer group</taxon>
        <taxon>Sinorhizobium</taxon>
    </lineage>
</organism>
<dbReference type="InterPro" id="IPR046335">
    <property type="entry name" value="LacI/GalR-like_sensor"/>
</dbReference>
<dbReference type="Gene3D" id="3.40.50.2300">
    <property type="match status" value="2"/>
</dbReference>
<dbReference type="SUPFAM" id="SSF53822">
    <property type="entry name" value="Periplasmic binding protein-like I"/>
    <property type="match status" value="1"/>
</dbReference>
<evidence type="ECO:0000313" key="7">
    <source>
        <dbReference type="Proteomes" id="UP001432360"/>
    </source>
</evidence>
<feature type="domain" description="HTH lacI-type" evidence="5">
    <location>
        <begin position="2"/>
        <end position="56"/>
    </location>
</feature>
<dbReference type="Proteomes" id="UP001432360">
    <property type="component" value="Plasmid pSchITTGS70d"/>
</dbReference>
<dbReference type="Gene3D" id="1.10.260.40">
    <property type="entry name" value="lambda repressor-like DNA-binding domains"/>
    <property type="match status" value="1"/>
</dbReference>
<protein>
    <submittedName>
        <fullName evidence="6">Substrate-binding domain-containing protein</fullName>
    </submittedName>
</protein>
<dbReference type="CDD" id="cd01392">
    <property type="entry name" value="HTH_LacI"/>
    <property type="match status" value="1"/>
</dbReference>
<dbReference type="SMART" id="SM00354">
    <property type="entry name" value="HTH_LACI"/>
    <property type="match status" value="1"/>
</dbReference>
<reference evidence="6" key="1">
    <citation type="submission" date="2023-08" db="EMBL/GenBank/DDBJ databases">
        <title>Complete genome sequence of Sinorhizobium chiapanecum ITTG S70 isolated from Acaciella angustissima nodules in Chiapas-Mexico.</title>
        <authorList>
            <person name="Rincon-Rosales R."/>
            <person name="Rogel M.A."/>
            <person name="Rincon-Medina C.I."/>
            <person name="Guerrero G."/>
            <person name="Manzano-Gomez L.A."/>
            <person name="Lopez-Lopez A."/>
            <person name="Rincon Molina F.A."/>
            <person name="Martinez-Romero E."/>
        </authorList>
    </citation>
    <scope>NUCLEOTIDE SEQUENCE</scope>
    <source>
        <strain evidence="6">ITTG S70</strain>
        <plasmid evidence="6">pSchITTGS70d</plasmid>
    </source>
</reference>
<dbReference type="PANTHER" id="PTHR30146:SF148">
    <property type="entry name" value="HTH-TYPE TRANSCRIPTIONAL REPRESSOR PURR-RELATED"/>
    <property type="match status" value="1"/>
</dbReference>
<dbReference type="CDD" id="cd20010">
    <property type="entry name" value="PBP1_AglR-like"/>
    <property type="match status" value="1"/>
</dbReference>
<proteinExistence type="predicted"/>
<dbReference type="Pfam" id="PF00356">
    <property type="entry name" value="LacI"/>
    <property type="match status" value="1"/>
</dbReference>
<evidence type="ECO:0000256" key="3">
    <source>
        <dbReference type="ARBA" id="ARBA00023125"/>
    </source>
</evidence>
<keyword evidence="2" id="KW-0805">Transcription regulation</keyword>
<evidence type="ECO:0000256" key="4">
    <source>
        <dbReference type="ARBA" id="ARBA00023163"/>
    </source>
</evidence>
<evidence type="ECO:0000313" key="6">
    <source>
        <dbReference type="EMBL" id="WVT07925.1"/>
    </source>
</evidence>
<dbReference type="Pfam" id="PF13377">
    <property type="entry name" value="Peripla_BP_3"/>
    <property type="match status" value="1"/>
</dbReference>
<evidence type="ECO:0000256" key="1">
    <source>
        <dbReference type="ARBA" id="ARBA00022491"/>
    </source>
</evidence>
<dbReference type="PROSITE" id="PS50932">
    <property type="entry name" value="HTH_LACI_2"/>
    <property type="match status" value="1"/>
</dbReference>
<keyword evidence="1" id="KW-0678">Repressor</keyword>
<evidence type="ECO:0000259" key="5">
    <source>
        <dbReference type="PROSITE" id="PS50932"/>
    </source>
</evidence>
<name>A0ABZ2BKD6_9HYPH</name>
<keyword evidence="3" id="KW-0238">DNA-binding</keyword>